<dbReference type="Proteomes" id="UP000274131">
    <property type="component" value="Unassembled WGS sequence"/>
</dbReference>
<dbReference type="PANTHER" id="PTHR16501:SF6">
    <property type="entry name" value="TRANSPORT AND GOLGI ORGANIZATION PROTEIN 11"/>
    <property type="match status" value="1"/>
</dbReference>
<evidence type="ECO:0000256" key="1">
    <source>
        <dbReference type="RuleBase" id="RU368040"/>
    </source>
</evidence>
<evidence type="ECO:0000313" key="3">
    <source>
        <dbReference type="Proteomes" id="UP000274131"/>
    </source>
</evidence>
<feature type="transmembrane region" description="Helical" evidence="1">
    <location>
        <begin position="113"/>
        <end position="134"/>
    </location>
</feature>
<dbReference type="EMBL" id="UXUI01010834">
    <property type="protein sequence ID" value="VDD95669.1"/>
    <property type="molecule type" value="Genomic_DNA"/>
</dbReference>
<dbReference type="GO" id="GO:0000266">
    <property type="term" value="P:mitochondrial fission"/>
    <property type="evidence" value="ECO:0007669"/>
    <property type="project" value="UniProtKB-UniRule"/>
</dbReference>
<keyword evidence="1" id="KW-0576">Peroxisome</keyword>
<dbReference type="AlphaFoldDB" id="A0A0N4VJS4"/>
<organism evidence="4">
    <name type="scientific">Enterobius vermicularis</name>
    <name type="common">Human pinworm</name>
    <dbReference type="NCBI Taxonomy" id="51028"/>
    <lineage>
        <taxon>Eukaryota</taxon>
        <taxon>Metazoa</taxon>
        <taxon>Ecdysozoa</taxon>
        <taxon>Nematoda</taxon>
        <taxon>Chromadorea</taxon>
        <taxon>Rhabditida</taxon>
        <taxon>Spirurina</taxon>
        <taxon>Oxyuridomorpha</taxon>
        <taxon>Oxyuroidea</taxon>
        <taxon>Oxyuridae</taxon>
        <taxon>Enterobius</taxon>
    </lineage>
</organism>
<dbReference type="GO" id="GO:0090314">
    <property type="term" value="P:positive regulation of protein targeting to membrane"/>
    <property type="evidence" value="ECO:0007669"/>
    <property type="project" value="UniProtKB-UniRule"/>
</dbReference>
<keyword evidence="3" id="KW-1185">Reference proteome</keyword>
<dbReference type="GO" id="GO:0005777">
    <property type="term" value="C:peroxisome"/>
    <property type="evidence" value="ECO:0007669"/>
    <property type="project" value="UniProtKB-SubCell"/>
</dbReference>
<dbReference type="GO" id="GO:0005741">
    <property type="term" value="C:mitochondrial outer membrane"/>
    <property type="evidence" value="ECO:0007669"/>
    <property type="project" value="UniProtKB-SubCell"/>
</dbReference>
<keyword evidence="1" id="KW-0472">Membrane</keyword>
<name>A0A0N4VJS4_ENTVE</name>
<keyword evidence="1" id="KW-1000">Mitochondrion outer membrane</keyword>
<evidence type="ECO:0000313" key="4">
    <source>
        <dbReference type="WBParaSite" id="EVEC_0001109501-mRNA-1"/>
    </source>
</evidence>
<gene>
    <name evidence="2" type="ORF">EVEC_LOCUS10420</name>
</gene>
<dbReference type="InterPro" id="IPR008518">
    <property type="entry name" value="Mff/Tango-11"/>
</dbReference>
<protein>
    <recommendedName>
        <fullName evidence="1">Mitochondrial fission factor</fullName>
    </recommendedName>
</protein>
<sequence>MDVPAHLSAFGDAKGQDFRTTATATSDDPNIALNMKVPDRIVVTSANELMEARPEAAEVIANHLAAETIKQANSISQSSNYYGEDETMELRIQLVQMSSRVDKLEKSACVAKVVNFLSLSASAFALLLSFLFYLKKGS</sequence>
<proteinExistence type="inferred from homology"/>
<keyword evidence="1" id="KW-0812">Transmembrane</keyword>
<dbReference type="PANTHER" id="PTHR16501">
    <property type="entry name" value="TRANSPORT AND GOLGI ORGANIZATION PROTEIN 11"/>
    <property type="match status" value="1"/>
</dbReference>
<keyword evidence="1" id="KW-0496">Mitochondrion</keyword>
<reference evidence="4" key="1">
    <citation type="submission" date="2017-02" db="UniProtKB">
        <authorList>
            <consortium name="WormBaseParasite"/>
        </authorList>
    </citation>
    <scope>IDENTIFICATION</scope>
</reference>
<comment type="subcellular location">
    <subcellularLocation>
        <location evidence="1">Mitochondrion outer membrane</location>
        <topology evidence="1">Single-pass type IV membrane protein</topology>
    </subcellularLocation>
    <subcellularLocation>
        <location evidence="1">Peroxisome</location>
    </subcellularLocation>
</comment>
<dbReference type="WBParaSite" id="EVEC_0001109501-mRNA-1">
    <property type="protein sequence ID" value="EVEC_0001109501-mRNA-1"/>
    <property type="gene ID" value="EVEC_0001109501"/>
</dbReference>
<comment type="function">
    <text evidence="1">Plays a role in mitochondrial and peroxisomal fission. Promotes the recruitment and association of the fission mediator dynamin-related protein 1 (DNM1L) to the mitochondrial surface.</text>
</comment>
<evidence type="ECO:0000313" key="2">
    <source>
        <dbReference type="EMBL" id="VDD95669.1"/>
    </source>
</evidence>
<accession>A0A0N4VJS4</accession>
<comment type="similarity">
    <text evidence="1">Belongs to the Tango11 family.</text>
</comment>
<dbReference type="GO" id="GO:0090141">
    <property type="term" value="P:positive regulation of mitochondrial fission"/>
    <property type="evidence" value="ECO:0007669"/>
    <property type="project" value="UniProtKB-UniRule"/>
</dbReference>
<reference evidence="2 3" key="2">
    <citation type="submission" date="2018-10" db="EMBL/GenBank/DDBJ databases">
        <authorList>
            <consortium name="Pathogen Informatics"/>
        </authorList>
    </citation>
    <scope>NUCLEOTIDE SEQUENCE [LARGE SCALE GENOMIC DNA]</scope>
</reference>
<keyword evidence="1" id="KW-1133">Transmembrane helix</keyword>